<organism evidence="4 5">
    <name type="scientific">Citreimonas salinaria</name>
    <dbReference type="NCBI Taxonomy" id="321339"/>
    <lineage>
        <taxon>Bacteria</taxon>
        <taxon>Pseudomonadati</taxon>
        <taxon>Pseudomonadota</taxon>
        <taxon>Alphaproteobacteria</taxon>
        <taxon>Rhodobacterales</taxon>
        <taxon>Roseobacteraceae</taxon>
        <taxon>Citreimonas</taxon>
    </lineage>
</organism>
<dbReference type="EMBL" id="FNPF01000009">
    <property type="protein sequence ID" value="SDY51661.1"/>
    <property type="molecule type" value="Genomic_DNA"/>
</dbReference>
<gene>
    <name evidence="4" type="ORF">SAMN05444340_109140</name>
</gene>
<keyword evidence="3" id="KW-0143">Chaperone</keyword>
<dbReference type="SUPFAM" id="SSF160909">
    <property type="entry name" value="ATP12-like"/>
    <property type="match status" value="1"/>
</dbReference>
<evidence type="ECO:0000313" key="4">
    <source>
        <dbReference type="EMBL" id="SDY51661.1"/>
    </source>
</evidence>
<evidence type="ECO:0000256" key="3">
    <source>
        <dbReference type="ARBA" id="ARBA00023186"/>
    </source>
</evidence>
<dbReference type="PANTHER" id="PTHR21013:SF10">
    <property type="entry name" value="ATP SYNTHASE MITOCHONDRIAL F1 COMPLEX ASSEMBLY FACTOR 2"/>
    <property type="match status" value="1"/>
</dbReference>
<dbReference type="OrthoDB" id="9797825at2"/>
<keyword evidence="2" id="KW-0809">Transit peptide</keyword>
<comment type="similarity">
    <text evidence="1">Belongs to the ATP12 family.</text>
</comment>
<accession>A0A1H3KHK0</accession>
<keyword evidence="5" id="KW-1185">Reference proteome</keyword>
<dbReference type="Pfam" id="PF07542">
    <property type="entry name" value="ATP12"/>
    <property type="match status" value="1"/>
</dbReference>
<dbReference type="GO" id="GO:0043461">
    <property type="term" value="P:proton-transporting ATP synthase complex assembly"/>
    <property type="evidence" value="ECO:0007669"/>
    <property type="project" value="InterPro"/>
</dbReference>
<dbReference type="InterPro" id="IPR011419">
    <property type="entry name" value="ATP12_ATP_synth-F1-assembly"/>
</dbReference>
<evidence type="ECO:0000256" key="1">
    <source>
        <dbReference type="ARBA" id="ARBA00008231"/>
    </source>
</evidence>
<reference evidence="4 5" key="1">
    <citation type="submission" date="2016-10" db="EMBL/GenBank/DDBJ databases">
        <authorList>
            <person name="de Groot N.N."/>
        </authorList>
    </citation>
    <scope>NUCLEOTIDE SEQUENCE [LARGE SCALE GENOMIC DNA]</scope>
    <source>
        <strain evidence="4 5">DSM 26880</strain>
    </source>
</reference>
<dbReference type="Gene3D" id="1.10.3580.10">
    <property type="entry name" value="ATP12 ATPase"/>
    <property type="match status" value="1"/>
</dbReference>
<dbReference type="RefSeq" id="WP_089883748.1">
    <property type="nucleotide sequence ID" value="NZ_FNPF01000009.1"/>
</dbReference>
<dbReference type="InterPro" id="IPR023335">
    <property type="entry name" value="ATP12_ortho_dom_sf"/>
</dbReference>
<dbReference type="Gene3D" id="3.30.2180.10">
    <property type="entry name" value="ATP12-like"/>
    <property type="match status" value="1"/>
</dbReference>
<dbReference type="InterPro" id="IPR042272">
    <property type="entry name" value="ATP12_ATP_synth-F1-assembly_N"/>
</dbReference>
<sequence length="243" mass="26857">MSEWAPRRFWQDAQTVPAEGGHTVTLDDKPVRTPAKARLIVPTQPLAAAIAEEWMAQGERIDPGTMPFTRMANSAIDKVAPQRAEVADMLAAYGDSDLLCYRAEAPDALVARQQEQWDPMLDWAADTLGARLQPRAGVMHAPQPRPALDALAARVHALDAFTLAAFHDLVALSGSLVLGFAAIHRVRPVDELWTLSRLDESWQEEQWGADEEAEEVAGIKREAFLHAARFYRLATGFQPEGRD</sequence>
<dbReference type="Proteomes" id="UP000199286">
    <property type="component" value="Unassembled WGS sequence"/>
</dbReference>
<dbReference type="PANTHER" id="PTHR21013">
    <property type="entry name" value="ATP SYNTHASE MITOCHONDRIAL F1 COMPLEX ASSEMBLY FACTOR 2/ATP12 PROTEIN, MITOCHONDRIAL PRECURSOR"/>
    <property type="match status" value="1"/>
</dbReference>
<dbReference type="AlphaFoldDB" id="A0A1H3KHK0"/>
<proteinExistence type="inferred from homology"/>
<evidence type="ECO:0000256" key="2">
    <source>
        <dbReference type="ARBA" id="ARBA00022946"/>
    </source>
</evidence>
<name>A0A1H3KHK0_9RHOB</name>
<evidence type="ECO:0000313" key="5">
    <source>
        <dbReference type="Proteomes" id="UP000199286"/>
    </source>
</evidence>
<dbReference type="STRING" id="321339.SAMN05444340_109140"/>
<protein>
    <submittedName>
        <fullName evidence="4">Chaperone required for the assembly of the F1-ATPase</fullName>
    </submittedName>
</protein>